<accession>A0A4W2HC94</accession>
<protein>
    <submittedName>
        <fullName evidence="2">Mitochondrial ribosomal protein L2</fullName>
    </submittedName>
</protein>
<dbReference type="AlphaFoldDB" id="A0A4W2HC94"/>
<evidence type="ECO:0000256" key="1">
    <source>
        <dbReference type="SAM" id="MobiDB-lite"/>
    </source>
</evidence>
<dbReference type="Proteomes" id="UP000314981">
    <property type="component" value="Chromosome 23"/>
</dbReference>
<evidence type="ECO:0000313" key="3">
    <source>
        <dbReference type="Proteomes" id="UP000314981"/>
    </source>
</evidence>
<name>A0A4W2HC94_BOBOX</name>
<keyword evidence="3" id="KW-1185">Reference proteome</keyword>
<dbReference type="Ensembl" id="ENSBIXT00000003533.1">
    <property type="protein sequence ID" value="ENSBIXP00000006542.1"/>
    <property type="gene ID" value="ENSBIXG00000012649.1"/>
</dbReference>
<evidence type="ECO:0000313" key="2">
    <source>
        <dbReference type="Ensembl" id="ENSBIXP00005028777.1"/>
    </source>
</evidence>
<gene>
    <name evidence="2" type="primary">MRPL2</name>
</gene>
<reference evidence="2" key="2">
    <citation type="submission" date="2025-05" db="UniProtKB">
        <authorList>
            <consortium name="Ensembl"/>
        </authorList>
    </citation>
    <scope>IDENTIFICATION</scope>
</reference>
<organism evidence="2 4">
    <name type="scientific">Bos indicus x Bos taurus</name>
    <name type="common">Hybrid cattle</name>
    <dbReference type="NCBI Taxonomy" id="30522"/>
    <lineage>
        <taxon>Eukaryota</taxon>
        <taxon>Metazoa</taxon>
        <taxon>Chordata</taxon>
        <taxon>Craniata</taxon>
        <taxon>Vertebrata</taxon>
        <taxon>Euteleostomi</taxon>
        <taxon>Mammalia</taxon>
        <taxon>Eutheria</taxon>
        <taxon>Laurasiatheria</taxon>
        <taxon>Artiodactyla</taxon>
        <taxon>Ruminantia</taxon>
        <taxon>Pecora</taxon>
        <taxon>Bovidae</taxon>
        <taxon>Bovinae</taxon>
        <taxon>Bos</taxon>
    </lineage>
</organism>
<proteinExistence type="predicted"/>
<reference evidence="3 4" key="1">
    <citation type="submission" date="2018-11" db="EMBL/GenBank/DDBJ databases">
        <title>Haplotype-resolved cattle genomes.</title>
        <authorList>
            <person name="Low W.Y."/>
            <person name="Tearle R."/>
            <person name="Bickhart D.M."/>
            <person name="Rosen B.D."/>
            <person name="Koren S."/>
            <person name="Rhie A."/>
            <person name="Hiendleder S."/>
            <person name="Phillippy A.M."/>
            <person name="Smith T.P.L."/>
            <person name="Williams J.L."/>
        </authorList>
    </citation>
    <scope>NUCLEOTIDE SEQUENCE [LARGE SCALE GENOMIC DNA]</scope>
</reference>
<dbReference type="Ensembl" id="ENSBIXT00005013064.1">
    <property type="protein sequence ID" value="ENSBIXP00005028777.1"/>
    <property type="gene ID" value="ENSBIXG00005008468.1"/>
</dbReference>
<feature type="region of interest" description="Disordered" evidence="1">
    <location>
        <begin position="75"/>
        <end position="103"/>
    </location>
</feature>
<evidence type="ECO:0000313" key="4">
    <source>
        <dbReference type="Proteomes" id="UP000429181"/>
    </source>
</evidence>
<dbReference type="GeneTree" id="ENSGT00940000153244"/>
<dbReference type="Proteomes" id="UP000429181">
    <property type="component" value="Chromosome 23"/>
</dbReference>
<sequence>MALRVVTRALGSLSLTPRIAAVPGPSLLPAAQVTNNVLLQLPSASMLLPSRPLLTSVALSAKFVSWKSRTKYTTMPVKMRKSGGRNHTGAGDVHSHSGPSLQR</sequence>